<sequence>MPSDAILDGVRSYTAELAIMGHQRSLTSTRAILLDAEMLDKSQLANLFDRLGTPPAGRQLVLDARAEAPVRPVKSQGGNVITVLASQKMGREIRTESSHIEFAAAVTREHADDVLEYYPQPCELRLELVDDSTGEVHKVRHIPDFLTLRDDGFTLEEWKSEAKLARLAEKYPYRYSKGSDGLWYAPQIEKQLGDIGIRYRVFSDESIPRRRVSNLLYLADYLSLPEPCPDDVLARLHEALREHGSLTFMELMATPFSFDADSLNQAIAGNYVVTNLDRESLAEKRHFRLYRDEALRDFMLADTRFGSLPGVDRFALDVVEGAKFIFQGNELTIVMLAGESVVCNKRDGSTITLTRTWLEDAHDGGQVTSLQWDRQSIQNLSGYSEEDFLTALQRQALLQAQATQEAVSDRTLRRWKARQLIALANGDNEVLALVPHKGKGNRTPRLSMRQVELMDSVIETNWIDSKAINFKACYRIMLVVFNEAGEKAPSYPTLIARIKARVTNRDVRTRHGKRLAYQADIFVDVLYYDTPAHGNRPFQYVHIDHTQLDIEVVCSRTGKPLGRPWLTLAVDAWSRRVVGFYLTFDAPSYTSVMMTVRDIVRRFNRLPEFIVVDNGRDFMSDAFASFLRAMGTHLRFRPKGQPRHGAVLERMFGRLNTEYIHNLAGNTKATKNVRMVTGSHLPQKLAEWTLEALYYGIQHWACQYYDENLHPALDESPREAFMRGLRENGSRPRTHIQFNRDFLIATCPPVDRTGTRLIHRQRGVKVDHRFYWNVEFQSSLVAGQNLPVRQDPWDASSVYVRVKDTWVRAICRSLHGLGLLTEVEKCALTAEYNHRHGAAADNERDPTRLREFIQVFTPKGALATEFERQRENRALYDGLHFASVEPVATPRRMGLVDEPQRTTEISAELDPEIPSSSEPPQESSPGDDLPGFDDF</sequence>
<dbReference type="EMBL" id="CABWIL020000060">
    <property type="protein sequence ID" value="CAB3975259.1"/>
    <property type="molecule type" value="Genomic_DNA"/>
</dbReference>
<protein>
    <submittedName>
        <fullName evidence="3">Integrase catalytic region</fullName>
    </submittedName>
</protein>
<feature type="region of interest" description="Disordered" evidence="1">
    <location>
        <begin position="890"/>
        <end position="935"/>
    </location>
</feature>
<reference evidence="3 4" key="1">
    <citation type="submission" date="2020-04" db="EMBL/GenBank/DDBJ databases">
        <authorList>
            <person name="Depoorter E."/>
        </authorList>
    </citation>
    <scope>NUCLEOTIDE SEQUENCE [LARGE SCALE GENOMIC DNA]</scope>
    <source>
        <strain evidence="3 4">BCC0217</strain>
    </source>
</reference>
<dbReference type="InterPro" id="IPR001584">
    <property type="entry name" value="Integrase_cat-core"/>
</dbReference>
<evidence type="ECO:0000256" key="1">
    <source>
        <dbReference type="SAM" id="MobiDB-lite"/>
    </source>
</evidence>
<gene>
    <name evidence="3" type="ORF">BLA3211_08398</name>
</gene>
<dbReference type="GO" id="GO:0015074">
    <property type="term" value="P:DNA integration"/>
    <property type="evidence" value="ECO:0007669"/>
    <property type="project" value="InterPro"/>
</dbReference>
<dbReference type="InterPro" id="IPR015378">
    <property type="entry name" value="Transposase-like_Mu_C"/>
</dbReference>
<dbReference type="AlphaFoldDB" id="A0A6J5JUF9"/>
<evidence type="ECO:0000313" key="4">
    <source>
        <dbReference type="Proteomes" id="UP000494301"/>
    </source>
</evidence>
<feature type="compositionally biased region" description="Low complexity" evidence="1">
    <location>
        <begin position="912"/>
        <end position="924"/>
    </location>
</feature>
<evidence type="ECO:0000259" key="2">
    <source>
        <dbReference type="PROSITE" id="PS50994"/>
    </source>
</evidence>
<proteinExistence type="predicted"/>
<dbReference type="Pfam" id="PF00665">
    <property type="entry name" value="rve"/>
    <property type="match status" value="1"/>
</dbReference>
<dbReference type="GO" id="GO:0003676">
    <property type="term" value="F:nucleic acid binding"/>
    <property type="evidence" value="ECO:0007669"/>
    <property type="project" value="InterPro"/>
</dbReference>
<dbReference type="SUPFAM" id="SSF53098">
    <property type="entry name" value="Ribonuclease H-like"/>
    <property type="match status" value="1"/>
</dbReference>
<evidence type="ECO:0000313" key="3">
    <source>
        <dbReference type="EMBL" id="CAB3975259.1"/>
    </source>
</evidence>
<dbReference type="PROSITE" id="PS50994">
    <property type="entry name" value="INTEGRASE"/>
    <property type="match status" value="1"/>
</dbReference>
<dbReference type="Pfam" id="PF09299">
    <property type="entry name" value="Mu-transpos_C"/>
    <property type="match status" value="1"/>
</dbReference>
<dbReference type="Proteomes" id="UP000494301">
    <property type="component" value="Unassembled WGS sequence"/>
</dbReference>
<feature type="domain" description="Integrase catalytic" evidence="2">
    <location>
        <begin position="533"/>
        <end position="725"/>
    </location>
</feature>
<dbReference type="RefSeq" id="WP_236027724.1">
    <property type="nucleotide sequence ID" value="NZ_CABWIL020000060.1"/>
</dbReference>
<dbReference type="InterPro" id="IPR036397">
    <property type="entry name" value="RNaseH_sf"/>
</dbReference>
<dbReference type="InterPro" id="IPR012337">
    <property type="entry name" value="RNaseH-like_sf"/>
</dbReference>
<dbReference type="Gene3D" id="3.30.420.10">
    <property type="entry name" value="Ribonuclease H-like superfamily/Ribonuclease H"/>
    <property type="match status" value="1"/>
</dbReference>
<name>A0A6J5JUF9_9BURK</name>
<accession>A0A6J5JUF9</accession>
<organism evidence="3 4">
    <name type="scientific">Burkholderia aenigmatica</name>
    <dbReference type="NCBI Taxonomy" id="2015348"/>
    <lineage>
        <taxon>Bacteria</taxon>
        <taxon>Pseudomonadati</taxon>
        <taxon>Pseudomonadota</taxon>
        <taxon>Betaproteobacteria</taxon>
        <taxon>Burkholderiales</taxon>
        <taxon>Burkholderiaceae</taxon>
        <taxon>Burkholderia</taxon>
        <taxon>Burkholderia cepacia complex</taxon>
    </lineage>
</organism>